<name>A0AAW5E3X7_9BACI</name>
<comment type="subcellular location">
    <subcellularLocation>
        <location evidence="1 7">Cell membrane</location>
        <topology evidence="1 7">Multi-pass membrane protein</topology>
    </subcellularLocation>
</comment>
<dbReference type="SUPFAM" id="SSF161098">
    <property type="entry name" value="MetI-like"/>
    <property type="match status" value="1"/>
</dbReference>
<dbReference type="AlphaFoldDB" id="A0AAW5E3X7"/>
<dbReference type="CDD" id="cd06261">
    <property type="entry name" value="TM_PBP2"/>
    <property type="match status" value="1"/>
</dbReference>
<keyword evidence="4 7" id="KW-0812">Transmembrane</keyword>
<feature type="transmembrane region" description="Helical" evidence="7">
    <location>
        <begin position="272"/>
        <end position="295"/>
    </location>
</feature>
<evidence type="ECO:0000256" key="6">
    <source>
        <dbReference type="ARBA" id="ARBA00023136"/>
    </source>
</evidence>
<evidence type="ECO:0000256" key="7">
    <source>
        <dbReference type="RuleBase" id="RU363032"/>
    </source>
</evidence>
<dbReference type="InterPro" id="IPR045621">
    <property type="entry name" value="BPD_transp_1_N"/>
</dbReference>
<feature type="transmembrane region" description="Helical" evidence="7">
    <location>
        <begin position="134"/>
        <end position="156"/>
    </location>
</feature>
<evidence type="ECO:0000256" key="1">
    <source>
        <dbReference type="ARBA" id="ARBA00004651"/>
    </source>
</evidence>
<keyword evidence="2 7" id="KW-0813">Transport</keyword>
<dbReference type="EMBL" id="JAKTTI010000005">
    <property type="protein sequence ID" value="MCH1624696.1"/>
    <property type="molecule type" value="Genomic_DNA"/>
</dbReference>
<dbReference type="GO" id="GO:0005886">
    <property type="term" value="C:plasma membrane"/>
    <property type="evidence" value="ECO:0007669"/>
    <property type="project" value="UniProtKB-SubCell"/>
</dbReference>
<keyword evidence="10" id="KW-1185">Reference proteome</keyword>
<comment type="caution">
    <text evidence="9">The sequence shown here is derived from an EMBL/GenBank/DDBJ whole genome shotgun (WGS) entry which is preliminary data.</text>
</comment>
<feature type="domain" description="ABC transmembrane type-1" evidence="8">
    <location>
        <begin position="94"/>
        <end position="295"/>
    </location>
</feature>
<keyword evidence="5 7" id="KW-1133">Transmembrane helix</keyword>
<evidence type="ECO:0000256" key="2">
    <source>
        <dbReference type="ARBA" id="ARBA00022448"/>
    </source>
</evidence>
<keyword evidence="3" id="KW-1003">Cell membrane</keyword>
<evidence type="ECO:0000256" key="3">
    <source>
        <dbReference type="ARBA" id="ARBA00022475"/>
    </source>
</evidence>
<dbReference type="PANTHER" id="PTHR43163">
    <property type="entry name" value="DIPEPTIDE TRANSPORT SYSTEM PERMEASE PROTEIN DPPB-RELATED"/>
    <property type="match status" value="1"/>
</dbReference>
<reference evidence="9" key="1">
    <citation type="submission" date="2022-02" db="EMBL/GenBank/DDBJ databases">
        <title>Fredinandcohnia quinoae sp. nov. isolated from Chenopodium quinoa seeds.</title>
        <authorList>
            <person name="Saati-Santamaria Z."/>
            <person name="Flores-Felix J.D."/>
            <person name="Igual J.M."/>
            <person name="Velazquez E."/>
            <person name="Garcia-Fraile P."/>
            <person name="Martinez-Molina E."/>
        </authorList>
    </citation>
    <scope>NUCLEOTIDE SEQUENCE</scope>
    <source>
        <strain evidence="9">SECRCQ15</strain>
    </source>
</reference>
<dbReference type="Gene3D" id="1.10.3720.10">
    <property type="entry name" value="MetI-like"/>
    <property type="match status" value="1"/>
</dbReference>
<dbReference type="PANTHER" id="PTHR43163:SF6">
    <property type="entry name" value="DIPEPTIDE TRANSPORT SYSTEM PERMEASE PROTEIN DPPB-RELATED"/>
    <property type="match status" value="1"/>
</dbReference>
<evidence type="ECO:0000256" key="4">
    <source>
        <dbReference type="ARBA" id="ARBA00022692"/>
    </source>
</evidence>
<dbReference type="PROSITE" id="PS50928">
    <property type="entry name" value="ABC_TM1"/>
    <property type="match status" value="1"/>
</dbReference>
<feature type="transmembrane region" description="Helical" evidence="7">
    <location>
        <begin position="104"/>
        <end position="122"/>
    </location>
</feature>
<protein>
    <submittedName>
        <fullName evidence="9">ABC transporter permease</fullName>
    </submittedName>
</protein>
<dbReference type="GO" id="GO:0055085">
    <property type="term" value="P:transmembrane transport"/>
    <property type="evidence" value="ECO:0007669"/>
    <property type="project" value="InterPro"/>
</dbReference>
<dbReference type="Pfam" id="PF00528">
    <property type="entry name" value="BPD_transp_1"/>
    <property type="match status" value="1"/>
</dbReference>
<comment type="similarity">
    <text evidence="7">Belongs to the binding-protein-dependent transport system permease family.</text>
</comment>
<feature type="transmembrane region" description="Helical" evidence="7">
    <location>
        <begin position="226"/>
        <end position="252"/>
    </location>
</feature>
<evidence type="ECO:0000256" key="5">
    <source>
        <dbReference type="ARBA" id="ARBA00022989"/>
    </source>
</evidence>
<evidence type="ECO:0000313" key="9">
    <source>
        <dbReference type="EMBL" id="MCH1624696.1"/>
    </source>
</evidence>
<evidence type="ECO:0000259" key="8">
    <source>
        <dbReference type="PROSITE" id="PS50928"/>
    </source>
</evidence>
<keyword evidence="6 7" id="KW-0472">Membrane</keyword>
<dbReference type="InterPro" id="IPR035906">
    <property type="entry name" value="MetI-like_sf"/>
</dbReference>
<gene>
    <name evidence="9" type="ORF">MJG50_05110</name>
</gene>
<evidence type="ECO:0000313" key="10">
    <source>
        <dbReference type="Proteomes" id="UP001431131"/>
    </source>
</evidence>
<sequence>MLTYIVKRIGLAIITLWVIITLTFILMHSIPGNPFAQEGVMPKAVYDNLQGYYNLDKPLLVQYGMYLKSILQFDFGPSYKSSSLTVNDYIVNGFPVSLHLGTQALLIAIPLGLLFGVIASLYRNRWPDYSSMILAIIGISVPNFILATFLINFIAVELELLPVATWKSWSHTILPSISLAMMPMAYIARLMRSSMLEVMAQDYILTAKAKGLKTGTIILKHAIRNAILPVITVLGILIANLVTGSFIIEKIFGIPGMGEMFVNSIFNRDYPVILGSTIFYAAILILLILIVDIAYTWIDPRIKVTGESK</sequence>
<dbReference type="Proteomes" id="UP001431131">
    <property type="component" value="Unassembled WGS sequence"/>
</dbReference>
<proteinExistence type="inferred from homology"/>
<organism evidence="9 10">
    <name type="scientific">Fredinandcohnia quinoae</name>
    <dbReference type="NCBI Taxonomy" id="2918902"/>
    <lineage>
        <taxon>Bacteria</taxon>
        <taxon>Bacillati</taxon>
        <taxon>Bacillota</taxon>
        <taxon>Bacilli</taxon>
        <taxon>Bacillales</taxon>
        <taxon>Bacillaceae</taxon>
        <taxon>Fredinandcohnia</taxon>
    </lineage>
</organism>
<dbReference type="Pfam" id="PF19300">
    <property type="entry name" value="BPD_transp_1_N"/>
    <property type="match status" value="1"/>
</dbReference>
<dbReference type="InterPro" id="IPR000515">
    <property type="entry name" value="MetI-like"/>
</dbReference>
<accession>A0AAW5E3X7</accession>
<dbReference type="RefSeq" id="WP_240253329.1">
    <property type="nucleotide sequence ID" value="NZ_JAKTTI010000005.1"/>
</dbReference>
<feature type="transmembrane region" description="Helical" evidence="7">
    <location>
        <begin position="9"/>
        <end position="30"/>
    </location>
</feature>
<feature type="transmembrane region" description="Helical" evidence="7">
    <location>
        <begin position="168"/>
        <end position="188"/>
    </location>
</feature>